<gene>
    <name evidence="3" type="ORF">B7P43_G01800</name>
</gene>
<proteinExistence type="predicted"/>
<evidence type="ECO:0000259" key="2">
    <source>
        <dbReference type="Pfam" id="PF01498"/>
    </source>
</evidence>
<feature type="domain" description="Transposase Tc1-like" evidence="2">
    <location>
        <begin position="71"/>
        <end position="139"/>
    </location>
</feature>
<dbReference type="GO" id="GO:0003677">
    <property type="term" value="F:DNA binding"/>
    <property type="evidence" value="ECO:0007669"/>
    <property type="project" value="InterPro"/>
</dbReference>
<dbReference type="InParanoid" id="A0A2J7QK01"/>
<dbReference type="Pfam" id="PF01498">
    <property type="entry name" value="HTH_Tnp_Tc3_2"/>
    <property type="match status" value="1"/>
</dbReference>
<reference evidence="3 4" key="1">
    <citation type="submission" date="2017-12" db="EMBL/GenBank/DDBJ databases">
        <title>Hemimetabolous genomes reveal molecular basis of termite eusociality.</title>
        <authorList>
            <person name="Harrison M.C."/>
            <person name="Jongepier E."/>
            <person name="Robertson H.M."/>
            <person name="Arning N."/>
            <person name="Bitard-Feildel T."/>
            <person name="Chao H."/>
            <person name="Childers C.P."/>
            <person name="Dinh H."/>
            <person name="Doddapaneni H."/>
            <person name="Dugan S."/>
            <person name="Gowin J."/>
            <person name="Greiner C."/>
            <person name="Han Y."/>
            <person name="Hu H."/>
            <person name="Hughes D.S.T."/>
            <person name="Huylmans A.-K."/>
            <person name="Kemena C."/>
            <person name="Kremer L.P.M."/>
            <person name="Lee S.L."/>
            <person name="Lopez-Ezquerra A."/>
            <person name="Mallet L."/>
            <person name="Monroy-Kuhn J.M."/>
            <person name="Moser A."/>
            <person name="Murali S.C."/>
            <person name="Muzny D.M."/>
            <person name="Otani S."/>
            <person name="Piulachs M.-D."/>
            <person name="Poelchau M."/>
            <person name="Qu J."/>
            <person name="Schaub F."/>
            <person name="Wada-Katsumata A."/>
            <person name="Worley K.C."/>
            <person name="Xie Q."/>
            <person name="Ylla G."/>
            <person name="Poulsen M."/>
            <person name="Gibbs R.A."/>
            <person name="Schal C."/>
            <person name="Richards S."/>
            <person name="Belles X."/>
            <person name="Korb J."/>
            <person name="Bornberg-Bauer E."/>
        </authorList>
    </citation>
    <scope>NUCLEOTIDE SEQUENCE [LARGE SCALE GENOMIC DNA]</scope>
    <source>
        <tissue evidence="3">Whole body</tissue>
    </source>
</reference>
<dbReference type="GO" id="GO:0006313">
    <property type="term" value="P:DNA transposition"/>
    <property type="evidence" value="ECO:0007669"/>
    <property type="project" value="InterPro"/>
</dbReference>
<evidence type="ECO:0000313" key="4">
    <source>
        <dbReference type="Proteomes" id="UP000235965"/>
    </source>
</evidence>
<dbReference type="GO" id="GO:0015074">
    <property type="term" value="P:DNA integration"/>
    <property type="evidence" value="ECO:0007669"/>
    <property type="project" value="InterPro"/>
</dbReference>
<sequence>MASQRELSEFERGMIVGARRMGHSISKVVRSFNIPPSMVSRVYWEYLVEGISTHRGQRSGRPWVLNDCDQQRLATIVRGNSQATLAEITSTFNAGGTRRISSRSVQHSLASMGYGSRRPTRVPLLTPRHRTQRLTWACDVTNWTLEDWQHVAWSDEPRYQLFRADGRVRVWSRPHGPQLSTRYRAG</sequence>
<dbReference type="GO" id="GO:0005634">
    <property type="term" value="C:nucleus"/>
    <property type="evidence" value="ECO:0007669"/>
    <property type="project" value="UniProtKB-SubCell"/>
</dbReference>
<dbReference type="AlphaFoldDB" id="A0A2J7QK01"/>
<dbReference type="InterPro" id="IPR036397">
    <property type="entry name" value="RNaseH_sf"/>
</dbReference>
<accession>A0A2J7QK01</accession>
<dbReference type="SUPFAM" id="SSF46689">
    <property type="entry name" value="Homeodomain-like"/>
    <property type="match status" value="1"/>
</dbReference>
<keyword evidence="4" id="KW-1185">Reference proteome</keyword>
<comment type="subcellular location">
    <subcellularLocation>
        <location evidence="1">Nucleus</location>
    </subcellularLocation>
</comment>
<dbReference type="EMBL" id="NEVH01013547">
    <property type="protein sequence ID" value="PNF28912.1"/>
    <property type="molecule type" value="Genomic_DNA"/>
</dbReference>
<organism evidence="3 4">
    <name type="scientific">Cryptotermes secundus</name>
    <dbReference type="NCBI Taxonomy" id="105785"/>
    <lineage>
        <taxon>Eukaryota</taxon>
        <taxon>Metazoa</taxon>
        <taxon>Ecdysozoa</taxon>
        <taxon>Arthropoda</taxon>
        <taxon>Hexapoda</taxon>
        <taxon>Insecta</taxon>
        <taxon>Pterygota</taxon>
        <taxon>Neoptera</taxon>
        <taxon>Polyneoptera</taxon>
        <taxon>Dictyoptera</taxon>
        <taxon>Blattodea</taxon>
        <taxon>Blattoidea</taxon>
        <taxon>Termitoidae</taxon>
        <taxon>Kalotermitidae</taxon>
        <taxon>Cryptotermitinae</taxon>
        <taxon>Cryptotermes</taxon>
    </lineage>
</organism>
<dbReference type="InterPro" id="IPR009057">
    <property type="entry name" value="Homeodomain-like_sf"/>
</dbReference>
<comment type="caution">
    <text evidence="3">The sequence shown here is derived from an EMBL/GenBank/DDBJ whole genome shotgun (WGS) entry which is preliminary data.</text>
</comment>
<evidence type="ECO:0000256" key="1">
    <source>
        <dbReference type="ARBA" id="ARBA00004123"/>
    </source>
</evidence>
<protein>
    <recommendedName>
        <fullName evidence="2">Transposase Tc1-like domain-containing protein</fullName>
    </recommendedName>
</protein>
<evidence type="ECO:0000313" key="3">
    <source>
        <dbReference type="EMBL" id="PNF28912.1"/>
    </source>
</evidence>
<dbReference type="InterPro" id="IPR002492">
    <property type="entry name" value="Transposase_Tc1-like"/>
</dbReference>
<name>A0A2J7QK01_9NEOP</name>
<dbReference type="STRING" id="105785.A0A2J7QK01"/>
<dbReference type="Proteomes" id="UP000235965">
    <property type="component" value="Unassembled WGS sequence"/>
</dbReference>
<dbReference type="Gene3D" id="3.30.420.10">
    <property type="entry name" value="Ribonuclease H-like superfamily/Ribonuclease H"/>
    <property type="match status" value="1"/>
</dbReference>